<evidence type="ECO:0000313" key="3">
    <source>
        <dbReference type="Proteomes" id="UP000280834"/>
    </source>
</evidence>
<proteinExistence type="predicted"/>
<sequence>MACIPNAFPKSRRTPKPRLKNTSAWTASLPKELHVLGPARSLVNSSKTSTVTQGATRDTPRDGRRRISKESAKTMAPYGVCIAFRKIDAMHGQDDSIPEPPSELSTLLLCNKISRDSTIFSPSVLVKPKHGIAVHNRFAGRSAVKGPGCSPRI</sequence>
<feature type="region of interest" description="Disordered" evidence="1">
    <location>
        <begin position="1"/>
        <end position="24"/>
    </location>
</feature>
<dbReference type="WBParaSite" id="BTMF_0000149901-mRNA-1">
    <property type="protein sequence ID" value="BTMF_0000149901-mRNA-1"/>
    <property type="gene ID" value="BTMF_0000149901"/>
</dbReference>
<evidence type="ECO:0000313" key="4">
    <source>
        <dbReference type="WBParaSite" id="BTMF_0000149901-mRNA-1"/>
    </source>
</evidence>
<feature type="compositionally biased region" description="Basic residues" evidence="1">
    <location>
        <begin position="10"/>
        <end position="19"/>
    </location>
</feature>
<dbReference type="Proteomes" id="UP000280834">
    <property type="component" value="Unassembled WGS sequence"/>
</dbReference>
<evidence type="ECO:0000313" key="2">
    <source>
        <dbReference type="EMBL" id="VDO08757.1"/>
    </source>
</evidence>
<dbReference type="AlphaFoldDB" id="A0A0R3Q5A9"/>
<feature type="region of interest" description="Disordered" evidence="1">
    <location>
        <begin position="36"/>
        <end position="72"/>
    </location>
</feature>
<reference evidence="2 3" key="2">
    <citation type="submission" date="2018-11" db="EMBL/GenBank/DDBJ databases">
        <authorList>
            <consortium name="Pathogen Informatics"/>
        </authorList>
    </citation>
    <scope>NUCLEOTIDE SEQUENCE [LARGE SCALE GENOMIC DNA]</scope>
</reference>
<organism evidence="4">
    <name type="scientific">Brugia timori</name>
    <dbReference type="NCBI Taxonomy" id="42155"/>
    <lineage>
        <taxon>Eukaryota</taxon>
        <taxon>Metazoa</taxon>
        <taxon>Ecdysozoa</taxon>
        <taxon>Nematoda</taxon>
        <taxon>Chromadorea</taxon>
        <taxon>Rhabditida</taxon>
        <taxon>Spirurina</taxon>
        <taxon>Spiruromorpha</taxon>
        <taxon>Filarioidea</taxon>
        <taxon>Onchocercidae</taxon>
        <taxon>Brugia</taxon>
    </lineage>
</organism>
<gene>
    <name evidence="2" type="ORF">BTMF_LOCUS841</name>
</gene>
<keyword evidence="3" id="KW-1185">Reference proteome</keyword>
<accession>A0A0R3Q5A9</accession>
<reference evidence="4" key="1">
    <citation type="submission" date="2017-02" db="UniProtKB">
        <authorList>
            <consortium name="WormBaseParasite"/>
        </authorList>
    </citation>
    <scope>IDENTIFICATION</scope>
</reference>
<protein>
    <submittedName>
        <fullName evidence="2 4">Uncharacterized protein</fullName>
    </submittedName>
</protein>
<evidence type="ECO:0000256" key="1">
    <source>
        <dbReference type="SAM" id="MobiDB-lite"/>
    </source>
</evidence>
<name>A0A0R3Q5A9_9BILA</name>
<dbReference type="EMBL" id="UZAG01000530">
    <property type="protein sequence ID" value="VDO08757.1"/>
    <property type="molecule type" value="Genomic_DNA"/>
</dbReference>
<feature type="compositionally biased region" description="Polar residues" evidence="1">
    <location>
        <begin position="42"/>
        <end position="56"/>
    </location>
</feature>